<proteinExistence type="predicted"/>
<protein>
    <submittedName>
        <fullName evidence="2">Uncharacterized protein</fullName>
    </submittedName>
</protein>
<name>A0A812PCP8_9DINO</name>
<dbReference type="EMBL" id="CAJNDS010002120">
    <property type="protein sequence ID" value="CAE7338001.1"/>
    <property type="molecule type" value="Genomic_DNA"/>
</dbReference>
<evidence type="ECO:0000313" key="3">
    <source>
        <dbReference type="Proteomes" id="UP000604046"/>
    </source>
</evidence>
<comment type="caution">
    <text evidence="2">The sequence shown here is derived from an EMBL/GenBank/DDBJ whole genome shotgun (WGS) entry which is preliminary data.</text>
</comment>
<evidence type="ECO:0000256" key="1">
    <source>
        <dbReference type="SAM" id="MobiDB-lite"/>
    </source>
</evidence>
<dbReference type="Proteomes" id="UP000604046">
    <property type="component" value="Unassembled WGS sequence"/>
</dbReference>
<reference evidence="2" key="1">
    <citation type="submission" date="2021-02" db="EMBL/GenBank/DDBJ databases">
        <authorList>
            <person name="Dougan E. K."/>
            <person name="Rhodes N."/>
            <person name="Thang M."/>
            <person name="Chan C."/>
        </authorList>
    </citation>
    <scope>NUCLEOTIDE SEQUENCE</scope>
</reference>
<evidence type="ECO:0000313" key="2">
    <source>
        <dbReference type="EMBL" id="CAE7338001.1"/>
    </source>
</evidence>
<keyword evidence="3" id="KW-1185">Reference proteome</keyword>
<sequence>MCLKDVRIFPRYAEKLLTGHPFLATEAAAVRKESAAKVFLTCLVSLWRRFYDTHKSMKGSTVEVAAAEAEAIANLADAAARKRDVPRPPEAPPPRPQPPDAPPPSKRKVQAPGASGTADQQRGKAQRR</sequence>
<accession>A0A812PCP8</accession>
<dbReference type="AlphaFoldDB" id="A0A812PCP8"/>
<feature type="region of interest" description="Disordered" evidence="1">
    <location>
        <begin position="77"/>
        <end position="128"/>
    </location>
</feature>
<organism evidence="2 3">
    <name type="scientific">Symbiodinium natans</name>
    <dbReference type="NCBI Taxonomy" id="878477"/>
    <lineage>
        <taxon>Eukaryota</taxon>
        <taxon>Sar</taxon>
        <taxon>Alveolata</taxon>
        <taxon>Dinophyceae</taxon>
        <taxon>Suessiales</taxon>
        <taxon>Symbiodiniaceae</taxon>
        <taxon>Symbiodinium</taxon>
    </lineage>
</organism>
<feature type="compositionally biased region" description="Pro residues" evidence="1">
    <location>
        <begin position="88"/>
        <end position="104"/>
    </location>
</feature>
<gene>
    <name evidence="2" type="ORF">SNAT2548_LOCUS17689</name>
</gene>